<dbReference type="EMBL" id="PNBA02000709">
    <property type="protein sequence ID" value="KAG6383168.1"/>
    <property type="molecule type" value="Genomic_DNA"/>
</dbReference>
<dbReference type="Proteomes" id="UP000298416">
    <property type="component" value="Unassembled WGS sequence"/>
</dbReference>
<name>A0A8X8VVK4_SALSN</name>
<keyword evidence="2" id="KW-1185">Reference proteome</keyword>
<evidence type="ECO:0008006" key="3">
    <source>
        <dbReference type="Google" id="ProtNLM"/>
    </source>
</evidence>
<accession>A0A8X8VVK4</accession>
<proteinExistence type="predicted"/>
<reference evidence="1" key="2">
    <citation type="submission" date="2020-08" db="EMBL/GenBank/DDBJ databases">
        <title>Plant Genome Project.</title>
        <authorList>
            <person name="Zhang R.-G."/>
        </authorList>
    </citation>
    <scope>NUCLEOTIDE SEQUENCE</scope>
    <source>
        <strain evidence="1">Huo1</strain>
        <tissue evidence="1">Leaf</tissue>
    </source>
</reference>
<organism evidence="1">
    <name type="scientific">Salvia splendens</name>
    <name type="common">Scarlet sage</name>
    <dbReference type="NCBI Taxonomy" id="180675"/>
    <lineage>
        <taxon>Eukaryota</taxon>
        <taxon>Viridiplantae</taxon>
        <taxon>Streptophyta</taxon>
        <taxon>Embryophyta</taxon>
        <taxon>Tracheophyta</taxon>
        <taxon>Spermatophyta</taxon>
        <taxon>Magnoliopsida</taxon>
        <taxon>eudicotyledons</taxon>
        <taxon>Gunneridae</taxon>
        <taxon>Pentapetalae</taxon>
        <taxon>asterids</taxon>
        <taxon>lamiids</taxon>
        <taxon>Lamiales</taxon>
        <taxon>Lamiaceae</taxon>
        <taxon>Nepetoideae</taxon>
        <taxon>Mentheae</taxon>
        <taxon>Salviinae</taxon>
        <taxon>Salvia</taxon>
        <taxon>Salvia subgen. Calosphace</taxon>
        <taxon>core Calosphace</taxon>
    </lineage>
</organism>
<dbReference type="PANTHER" id="PTHR31066">
    <property type="entry name" value="OS05G0427100 PROTEIN-RELATED"/>
    <property type="match status" value="1"/>
</dbReference>
<gene>
    <name evidence="1" type="ORF">SASPL_157088</name>
</gene>
<reference evidence="1" key="1">
    <citation type="submission" date="2018-01" db="EMBL/GenBank/DDBJ databases">
        <authorList>
            <person name="Mao J.F."/>
        </authorList>
    </citation>
    <scope>NUCLEOTIDE SEQUENCE</scope>
    <source>
        <strain evidence="1">Huo1</strain>
        <tissue evidence="1">Leaf</tissue>
    </source>
</reference>
<comment type="caution">
    <text evidence="1">The sequence shown here is derived from an EMBL/GenBank/DDBJ whole genome shotgun (WGS) entry which is preliminary data.</text>
</comment>
<dbReference type="AlphaFoldDB" id="A0A8X8VVK4"/>
<dbReference type="PANTHER" id="PTHR31066:SF60">
    <property type="entry name" value="PB1 DOMAIN-CONTAINING PROTEIN"/>
    <property type="match status" value="1"/>
</dbReference>
<evidence type="ECO:0000313" key="1">
    <source>
        <dbReference type="EMBL" id="KAG6383168.1"/>
    </source>
</evidence>
<dbReference type="SUPFAM" id="SSF54277">
    <property type="entry name" value="CAD &amp; PB1 domains"/>
    <property type="match status" value="1"/>
</dbReference>
<dbReference type="InterPro" id="IPR053198">
    <property type="entry name" value="Gynoecium_Dev_Regulator"/>
</dbReference>
<evidence type="ECO:0000313" key="2">
    <source>
        <dbReference type="Proteomes" id="UP000298416"/>
    </source>
</evidence>
<sequence length="235" mass="26981">MEQSPNNGTKKVKLLCSYGGQIKSRPSDHHLSYLGDTKIVAVDRAVKILPILRQAQIPPLRRRRDIVKYQLPGEDLDALVSLIDDDDVEHMIDRVVRPQCRGSPQTRPPPQFVLIIPRVKPVARQTRITYSGSTRRTSQHRQTPLDLFPVPPGSAMDRWFIGYGCCVWLFVWEPRAVRFTINSMMPRFGCEWRGTEWEYASCLTGVIRDPHAIMVWIKRIVLMAHTIPSLAHFAF</sequence>
<protein>
    <recommendedName>
        <fullName evidence="3">PB1 domain-containing protein</fullName>
    </recommendedName>
</protein>